<organism evidence="2 3">
    <name type="scientific">Galerina marginata (strain CBS 339.88)</name>
    <dbReference type="NCBI Taxonomy" id="685588"/>
    <lineage>
        <taxon>Eukaryota</taxon>
        <taxon>Fungi</taxon>
        <taxon>Dikarya</taxon>
        <taxon>Basidiomycota</taxon>
        <taxon>Agaricomycotina</taxon>
        <taxon>Agaricomycetes</taxon>
        <taxon>Agaricomycetidae</taxon>
        <taxon>Agaricales</taxon>
        <taxon>Agaricineae</taxon>
        <taxon>Strophariaceae</taxon>
        <taxon>Galerina</taxon>
    </lineage>
</organism>
<evidence type="ECO:0000256" key="1">
    <source>
        <dbReference type="SAM" id="SignalP"/>
    </source>
</evidence>
<accession>A0A067SDQ9</accession>
<name>A0A067SDQ9_GALM3</name>
<reference evidence="3" key="1">
    <citation type="journal article" date="2014" name="Proc. Natl. Acad. Sci. U.S.A.">
        <title>Extensive sampling of basidiomycete genomes demonstrates inadequacy of the white-rot/brown-rot paradigm for wood decay fungi.</title>
        <authorList>
            <person name="Riley R."/>
            <person name="Salamov A.A."/>
            <person name="Brown D.W."/>
            <person name="Nagy L.G."/>
            <person name="Floudas D."/>
            <person name="Held B.W."/>
            <person name="Levasseur A."/>
            <person name="Lombard V."/>
            <person name="Morin E."/>
            <person name="Otillar R."/>
            <person name="Lindquist E.A."/>
            <person name="Sun H."/>
            <person name="LaButti K.M."/>
            <person name="Schmutz J."/>
            <person name="Jabbour D."/>
            <person name="Luo H."/>
            <person name="Baker S.E."/>
            <person name="Pisabarro A.G."/>
            <person name="Walton J.D."/>
            <person name="Blanchette R.A."/>
            <person name="Henrissat B."/>
            <person name="Martin F."/>
            <person name="Cullen D."/>
            <person name="Hibbett D.S."/>
            <person name="Grigoriev I.V."/>
        </authorList>
    </citation>
    <scope>NUCLEOTIDE SEQUENCE [LARGE SCALE GENOMIC DNA]</scope>
    <source>
        <strain evidence="3">CBS 339.88</strain>
    </source>
</reference>
<evidence type="ECO:0000313" key="2">
    <source>
        <dbReference type="EMBL" id="KDR68137.1"/>
    </source>
</evidence>
<dbReference type="EMBL" id="KL142410">
    <property type="protein sequence ID" value="KDR68137.1"/>
    <property type="molecule type" value="Genomic_DNA"/>
</dbReference>
<evidence type="ECO:0000313" key="3">
    <source>
        <dbReference type="Proteomes" id="UP000027222"/>
    </source>
</evidence>
<dbReference type="AlphaFoldDB" id="A0A067SDQ9"/>
<sequence length="120" mass="13598">MLFPNTVVPNVERASAHLLSLAILLSRSPAVWANCKVFEAVGQFDGIGDYSFGVWWHVRLSLAFKAFSCHIWILWRALVLAVGAKTSLVLRLRTILGTKKLKAQHEVMAMPRARHRFWEA</sequence>
<dbReference type="Proteomes" id="UP000027222">
    <property type="component" value="Unassembled WGS sequence"/>
</dbReference>
<protein>
    <submittedName>
        <fullName evidence="2">Uncharacterized protein</fullName>
    </submittedName>
</protein>
<keyword evidence="3" id="KW-1185">Reference proteome</keyword>
<keyword evidence="1" id="KW-0732">Signal</keyword>
<feature type="signal peptide" evidence="1">
    <location>
        <begin position="1"/>
        <end position="33"/>
    </location>
</feature>
<feature type="chain" id="PRO_5005406865" evidence="1">
    <location>
        <begin position="34"/>
        <end position="120"/>
    </location>
</feature>
<proteinExistence type="predicted"/>
<gene>
    <name evidence="2" type="ORF">GALMADRAFT_216032</name>
</gene>
<dbReference type="HOGENOM" id="CLU_2049868_0_0_1"/>